<keyword evidence="5 6" id="KW-0472">Membrane</keyword>
<dbReference type="SUPFAM" id="SSF118215">
    <property type="entry name" value="Proton glutamate symport protein"/>
    <property type="match status" value="1"/>
</dbReference>
<evidence type="ECO:0000256" key="6">
    <source>
        <dbReference type="SAM" id="Phobius"/>
    </source>
</evidence>
<dbReference type="AlphaFoldDB" id="A0A382UQS7"/>
<evidence type="ECO:0008006" key="8">
    <source>
        <dbReference type="Google" id="ProtNLM"/>
    </source>
</evidence>
<dbReference type="Gene3D" id="1.10.3860.10">
    <property type="entry name" value="Sodium:dicarboxylate symporter"/>
    <property type="match status" value="1"/>
</dbReference>
<proteinExistence type="predicted"/>
<evidence type="ECO:0000256" key="5">
    <source>
        <dbReference type="ARBA" id="ARBA00023136"/>
    </source>
</evidence>
<name>A0A382UQS7_9ZZZZ</name>
<comment type="subcellular location">
    <subcellularLocation>
        <location evidence="1">Membrane</location>
        <topology evidence="1">Multi-pass membrane protein</topology>
    </subcellularLocation>
</comment>
<protein>
    <recommendedName>
        <fullName evidence="8">Dicarboxylate/amino acid:cation symporter</fullName>
    </recommendedName>
</protein>
<evidence type="ECO:0000313" key="7">
    <source>
        <dbReference type="EMBL" id="SVD36596.1"/>
    </source>
</evidence>
<reference evidence="7" key="1">
    <citation type="submission" date="2018-05" db="EMBL/GenBank/DDBJ databases">
        <authorList>
            <person name="Lanie J.A."/>
            <person name="Ng W.-L."/>
            <person name="Kazmierczak K.M."/>
            <person name="Andrzejewski T.M."/>
            <person name="Davidsen T.M."/>
            <person name="Wayne K.J."/>
            <person name="Tettelin H."/>
            <person name="Glass J.I."/>
            <person name="Rusch D."/>
            <person name="Podicherti R."/>
            <person name="Tsui H.-C.T."/>
            <person name="Winkler M.E."/>
        </authorList>
    </citation>
    <scope>NUCLEOTIDE SEQUENCE</scope>
</reference>
<feature type="transmembrane region" description="Helical" evidence="6">
    <location>
        <begin position="7"/>
        <end position="26"/>
    </location>
</feature>
<evidence type="ECO:0000256" key="3">
    <source>
        <dbReference type="ARBA" id="ARBA00022692"/>
    </source>
</evidence>
<keyword evidence="2" id="KW-0813">Transport</keyword>
<dbReference type="GO" id="GO:0015293">
    <property type="term" value="F:symporter activity"/>
    <property type="evidence" value="ECO:0007669"/>
    <property type="project" value="InterPro"/>
</dbReference>
<evidence type="ECO:0000256" key="2">
    <source>
        <dbReference type="ARBA" id="ARBA00022448"/>
    </source>
</evidence>
<feature type="non-terminal residue" evidence="7">
    <location>
        <position position="140"/>
    </location>
</feature>
<feature type="transmembrane region" description="Helical" evidence="6">
    <location>
        <begin position="76"/>
        <end position="100"/>
    </location>
</feature>
<sequence length="140" mass="14769">MLTRIPPYLFLLFSLTFGMILGGFFPEPLKEVANFVNAVIGLVIDLVPILIFIALSPAISSLTDSGRANSLAGSVILWYLFTSFLAGFLGLSISTLIFGLSFSTSSATPTGTILTLLTPGDGLNPSRPLIAILLAICFGL</sequence>
<keyword evidence="4 6" id="KW-1133">Transmembrane helix</keyword>
<feature type="transmembrane region" description="Helical" evidence="6">
    <location>
        <begin position="32"/>
        <end position="55"/>
    </location>
</feature>
<dbReference type="GO" id="GO:0016020">
    <property type="term" value="C:membrane"/>
    <property type="evidence" value="ECO:0007669"/>
    <property type="project" value="UniProtKB-SubCell"/>
</dbReference>
<keyword evidence="3 6" id="KW-0812">Transmembrane</keyword>
<dbReference type="InterPro" id="IPR036458">
    <property type="entry name" value="Na:dicarbo_symporter_sf"/>
</dbReference>
<dbReference type="InterPro" id="IPR001991">
    <property type="entry name" value="Na-dicarboxylate_symporter"/>
</dbReference>
<organism evidence="7">
    <name type="scientific">marine metagenome</name>
    <dbReference type="NCBI Taxonomy" id="408172"/>
    <lineage>
        <taxon>unclassified sequences</taxon>
        <taxon>metagenomes</taxon>
        <taxon>ecological metagenomes</taxon>
    </lineage>
</organism>
<evidence type="ECO:0000256" key="1">
    <source>
        <dbReference type="ARBA" id="ARBA00004141"/>
    </source>
</evidence>
<evidence type="ECO:0000256" key="4">
    <source>
        <dbReference type="ARBA" id="ARBA00022989"/>
    </source>
</evidence>
<dbReference type="EMBL" id="UINC01146079">
    <property type="protein sequence ID" value="SVD36596.1"/>
    <property type="molecule type" value="Genomic_DNA"/>
</dbReference>
<accession>A0A382UQS7</accession>
<gene>
    <name evidence="7" type="ORF">METZ01_LOCUS389450</name>
</gene>
<dbReference type="Pfam" id="PF00375">
    <property type="entry name" value="SDF"/>
    <property type="match status" value="1"/>
</dbReference>